<protein>
    <submittedName>
        <fullName evidence="1">Beta-barrel assembly machine subunit BamF</fullName>
    </submittedName>
</protein>
<accession>A0A1I4MJ24</accession>
<keyword evidence="2" id="KW-1185">Reference proteome</keyword>
<dbReference type="AlphaFoldDB" id="A0A1I4MJ24"/>
<dbReference type="PROSITE" id="PS51257">
    <property type="entry name" value="PROKAR_LIPOPROTEIN"/>
    <property type="match status" value="1"/>
</dbReference>
<dbReference type="OrthoDB" id="7876689at2"/>
<proteinExistence type="predicted"/>
<sequence length="171" mass="18656">MRLRHVLMIGLVLGLAACGNDKGVRVLSSNGEGPDEFRIVPGKPLTQPKDYAALPAPTPGQGNITDQDPLGDAAVALGGSAKARNNTQGIGSSDGALVNYASRKGRDGNIRQTVGAEDAEFRRKRGRFTNIRIVKEDRYNEIYKREHLDYYPEWWRWRKAGAKTPAAPPGS</sequence>
<dbReference type="Pfam" id="PF11233">
    <property type="entry name" value="DUF3035"/>
    <property type="match status" value="1"/>
</dbReference>
<evidence type="ECO:0000313" key="2">
    <source>
        <dbReference type="Proteomes" id="UP000199144"/>
    </source>
</evidence>
<dbReference type="STRING" id="254406.SAMN04488042_103101"/>
<dbReference type="RefSeq" id="WP_093093536.1">
    <property type="nucleotide sequence ID" value="NZ_FOTQ01000003.1"/>
</dbReference>
<dbReference type="Proteomes" id="UP000199144">
    <property type="component" value="Unassembled WGS sequence"/>
</dbReference>
<gene>
    <name evidence="1" type="ORF">SAMN04488042_103101</name>
</gene>
<organism evidence="1 2">
    <name type="scientific">Shimia aestuarii</name>
    <dbReference type="NCBI Taxonomy" id="254406"/>
    <lineage>
        <taxon>Bacteria</taxon>
        <taxon>Pseudomonadati</taxon>
        <taxon>Pseudomonadota</taxon>
        <taxon>Alphaproteobacteria</taxon>
        <taxon>Rhodobacterales</taxon>
        <taxon>Roseobacteraceae</taxon>
    </lineage>
</organism>
<dbReference type="EMBL" id="FOTQ01000003">
    <property type="protein sequence ID" value="SFM03027.1"/>
    <property type="molecule type" value="Genomic_DNA"/>
</dbReference>
<evidence type="ECO:0000313" key="1">
    <source>
        <dbReference type="EMBL" id="SFM03027.1"/>
    </source>
</evidence>
<reference evidence="1 2" key="1">
    <citation type="submission" date="2016-10" db="EMBL/GenBank/DDBJ databases">
        <authorList>
            <person name="de Groot N.N."/>
        </authorList>
    </citation>
    <scope>NUCLEOTIDE SEQUENCE [LARGE SCALE GENOMIC DNA]</scope>
    <source>
        <strain evidence="1 2">DSM 15283</strain>
    </source>
</reference>
<name>A0A1I4MJ24_9RHOB</name>
<dbReference type="InterPro" id="IPR021395">
    <property type="entry name" value="DUF3035"/>
</dbReference>